<evidence type="ECO:0000313" key="8">
    <source>
        <dbReference type="Proteomes" id="UP000237846"/>
    </source>
</evidence>
<accession>A0A2T0Q9Z7</accession>
<dbReference type="InterPro" id="IPR023650">
    <property type="entry name" value="Beta-lactam_class-A_AS"/>
</dbReference>
<evidence type="ECO:0000259" key="6">
    <source>
        <dbReference type="Pfam" id="PF13354"/>
    </source>
</evidence>
<sequence>MPTEARLLAEVTDLLDRAGLRAGICVRDLETGREIALDADRAFPLASVVKLPLVMALLIRHDRGDGPALDDAVDIDPAHSTTGPGGLSRFRRPARIAVDDLMYLAMCVSDNAAGDELFRLCPPEEVTAALRKRGHRDITVRHLVDDLQRSVAERLGDEGPHLALALAIRSATRGGGDVIPQLDVARANVGTARALTDLLADIWSATGPWAVRLRELMAANMLRQRLAPDLESDVARWSSKAGTFLTLRHEAGVLEHEFGDRYAIAVLSESSVPARAQPAADAALGEAARLLHRHLRSLNPAIASTGGQ</sequence>
<dbReference type="Gene3D" id="3.40.710.10">
    <property type="entry name" value="DD-peptidase/beta-lactamase superfamily"/>
    <property type="match status" value="1"/>
</dbReference>
<dbReference type="InterPro" id="IPR000871">
    <property type="entry name" value="Beta-lactam_class-A"/>
</dbReference>
<dbReference type="Proteomes" id="UP000237846">
    <property type="component" value="Unassembled WGS sequence"/>
</dbReference>
<dbReference type="Pfam" id="PF13354">
    <property type="entry name" value="Beta-lactamase2"/>
    <property type="match status" value="1"/>
</dbReference>
<evidence type="ECO:0000256" key="1">
    <source>
        <dbReference type="ARBA" id="ARBA00009009"/>
    </source>
</evidence>
<keyword evidence="4 5" id="KW-0046">Antibiotic resistance</keyword>
<dbReference type="InterPro" id="IPR045155">
    <property type="entry name" value="Beta-lactam_cat"/>
</dbReference>
<dbReference type="AlphaFoldDB" id="A0A2T0Q9Z7"/>
<dbReference type="PANTHER" id="PTHR35333:SF3">
    <property type="entry name" value="BETA-LACTAMASE-TYPE TRANSPEPTIDASE FOLD CONTAINING PROTEIN"/>
    <property type="match status" value="1"/>
</dbReference>
<feature type="domain" description="Beta-lactamase class A catalytic" evidence="6">
    <location>
        <begin position="23"/>
        <end position="267"/>
    </location>
</feature>
<protein>
    <recommendedName>
        <fullName evidence="2 5">Beta-lactamase</fullName>
        <ecNumber evidence="2 5">3.5.2.6</ecNumber>
    </recommendedName>
</protein>
<dbReference type="PANTHER" id="PTHR35333">
    <property type="entry name" value="BETA-LACTAMASE"/>
    <property type="match status" value="1"/>
</dbReference>
<dbReference type="EC" id="3.5.2.6" evidence="2 5"/>
<comment type="catalytic activity">
    <reaction evidence="5">
        <text>a beta-lactam + H2O = a substituted beta-amino acid</text>
        <dbReference type="Rhea" id="RHEA:20401"/>
        <dbReference type="ChEBI" id="CHEBI:15377"/>
        <dbReference type="ChEBI" id="CHEBI:35627"/>
        <dbReference type="ChEBI" id="CHEBI:140347"/>
        <dbReference type="EC" id="3.5.2.6"/>
    </reaction>
</comment>
<dbReference type="GO" id="GO:0008800">
    <property type="term" value="F:beta-lactamase activity"/>
    <property type="evidence" value="ECO:0007669"/>
    <property type="project" value="UniProtKB-UniRule"/>
</dbReference>
<reference evidence="7 8" key="1">
    <citation type="submission" date="2018-03" db="EMBL/GenBank/DDBJ databases">
        <title>Genomic Encyclopedia of Archaeal and Bacterial Type Strains, Phase II (KMG-II): from individual species to whole genera.</title>
        <authorList>
            <person name="Goeker M."/>
        </authorList>
    </citation>
    <scope>NUCLEOTIDE SEQUENCE [LARGE SCALE GENOMIC DNA]</scope>
    <source>
        <strain evidence="7 8">DSM 45601</strain>
    </source>
</reference>
<dbReference type="GO" id="GO:0030655">
    <property type="term" value="P:beta-lactam antibiotic catabolic process"/>
    <property type="evidence" value="ECO:0007669"/>
    <property type="project" value="InterPro"/>
</dbReference>
<evidence type="ECO:0000256" key="2">
    <source>
        <dbReference type="ARBA" id="ARBA00012865"/>
    </source>
</evidence>
<comment type="similarity">
    <text evidence="1 5">Belongs to the class-A beta-lactamase family.</text>
</comment>
<dbReference type="OrthoDB" id="33989at2"/>
<evidence type="ECO:0000256" key="4">
    <source>
        <dbReference type="ARBA" id="ARBA00023251"/>
    </source>
</evidence>
<comment type="caution">
    <text evidence="7">The sequence shown here is derived from an EMBL/GenBank/DDBJ whole genome shotgun (WGS) entry which is preliminary data.</text>
</comment>
<dbReference type="InterPro" id="IPR012338">
    <property type="entry name" value="Beta-lactam/transpept-like"/>
</dbReference>
<proteinExistence type="inferred from homology"/>
<evidence type="ECO:0000256" key="3">
    <source>
        <dbReference type="ARBA" id="ARBA00022801"/>
    </source>
</evidence>
<keyword evidence="3 5" id="KW-0378">Hydrolase</keyword>
<gene>
    <name evidence="7" type="ORF">CLV72_102351</name>
</gene>
<evidence type="ECO:0000313" key="7">
    <source>
        <dbReference type="EMBL" id="PRY00719.1"/>
    </source>
</evidence>
<keyword evidence="8" id="KW-1185">Reference proteome</keyword>
<dbReference type="SUPFAM" id="SSF56601">
    <property type="entry name" value="beta-lactamase/transpeptidase-like"/>
    <property type="match status" value="1"/>
</dbReference>
<dbReference type="PROSITE" id="PS00146">
    <property type="entry name" value="BETA_LACTAMASE_A"/>
    <property type="match status" value="1"/>
</dbReference>
<dbReference type="RefSeq" id="WP_106242622.1">
    <property type="nucleotide sequence ID" value="NZ_PVZC01000002.1"/>
</dbReference>
<organism evidence="7 8">
    <name type="scientific">Allonocardiopsis opalescens</name>
    <dbReference type="NCBI Taxonomy" id="1144618"/>
    <lineage>
        <taxon>Bacteria</taxon>
        <taxon>Bacillati</taxon>
        <taxon>Actinomycetota</taxon>
        <taxon>Actinomycetes</taxon>
        <taxon>Streptosporangiales</taxon>
        <taxon>Allonocardiopsis</taxon>
    </lineage>
</organism>
<dbReference type="GO" id="GO:0046677">
    <property type="term" value="P:response to antibiotic"/>
    <property type="evidence" value="ECO:0007669"/>
    <property type="project" value="UniProtKB-UniRule"/>
</dbReference>
<name>A0A2T0Q9Z7_9ACTN</name>
<dbReference type="EMBL" id="PVZC01000002">
    <property type="protein sequence ID" value="PRY00719.1"/>
    <property type="molecule type" value="Genomic_DNA"/>
</dbReference>
<evidence type="ECO:0000256" key="5">
    <source>
        <dbReference type="RuleBase" id="RU361140"/>
    </source>
</evidence>